<name>A0A9Q1H3L6_HOLLE</name>
<dbReference type="Proteomes" id="UP001152320">
    <property type="component" value="Chromosome 13"/>
</dbReference>
<evidence type="ECO:0000313" key="2">
    <source>
        <dbReference type="Proteomes" id="UP001152320"/>
    </source>
</evidence>
<evidence type="ECO:0000313" key="1">
    <source>
        <dbReference type="EMBL" id="KAJ8031021.1"/>
    </source>
</evidence>
<reference evidence="1" key="1">
    <citation type="submission" date="2021-10" db="EMBL/GenBank/DDBJ databases">
        <title>Tropical sea cucumber genome reveals ecological adaptation and Cuvierian tubules defense mechanism.</title>
        <authorList>
            <person name="Chen T."/>
        </authorList>
    </citation>
    <scope>NUCLEOTIDE SEQUENCE</scope>
    <source>
        <strain evidence="1">Nanhai2018</strain>
        <tissue evidence="1">Muscle</tissue>
    </source>
</reference>
<proteinExistence type="predicted"/>
<gene>
    <name evidence="1" type="ORF">HOLleu_27613</name>
</gene>
<comment type="caution">
    <text evidence="1">The sequence shown here is derived from an EMBL/GenBank/DDBJ whole genome shotgun (WGS) entry which is preliminary data.</text>
</comment>
<sequence length="205" mass="22989">MAKVSGQRALYTNAKQAKHTFVSLGGKLEKTKDQLCKKTFLSFQSISAGGFLYKSGIRKGDRLISVNFFSTKDVPFDMLIETIRSLNPLALRVERTTDDGTVVAILVVMEILADKDKEPKLKFHGLYFSKDSESLDKDTIIKHIPIDVELMTTYRYDSSVSDVILLGQQDQSNYILTVDDTDITFKTRPEGPSEGTVYTETVNKC</sequence>
<dbReference type="AlphaFoldDB" id="A0A9Q1H3L6"/>
<dbReference type="Gene3D" id="2.30.42.10">
    <property type="match status" value="1"/>
</dbReference>
<dbReference type="SUPFAM" id="SSF50156">
    <property type="entry name" value="PDZ domain-like"/>
    <property type="match status" value="1"/>
</dbReference>
<dbReference type="EMBL" id="JAIZAY010000013">
    <property type="protein sequence ID" value="KAJ8031021.1"/>
    <property type="molecule type" value="Genomic_DNA"/>
</dbReference>
<keyword evidence="2" id="KW-1185">Reference proteome</keyword>
<protein>
    <recommendedName>
        <fullName evidence="3">PDZ domain-containing protein</fullName>
    </recommendedName>
</protein>
<evidence type="ECO:0008006" key="3">
    <source>
        <dbReference type="Google" id="ProtNLM"/>
    </source>
</evidence>
<dbReference type="InterPro" id="IPR036034">
    <property type="entry name" value="PDZ_sf"/>
</dbReference>
<organism evidence="1 2">
    <name type="scientific">Holothuria leucospilota</name>
    <name type="common">Black long sea cucumber</name>
    <name type="synonym">Mertensiothuria leucospilota</name>
    <dbReference type="NCBI Taxonomy" id="206669"/>
    <lineage>
        <taxon>Eukaryota</taxon>
        <taxon>Metazoa</taxon>
        <taxon>Echinodermata</taxon>
        <taxon>Eleutherozoa</taxon>
        <taxon>Echinozoa</taxon>
        <taxon>Holothuroidea</taxon>
        <taxon>Aspidochirotacea</taxon>
        <taxon>Aspidochirotida</taxon>
        <taxon>Holothuriidae</taxon>
        <taxon>Holothuria</taxon>
    </lineage>
</organism>
<accession>A0A9Q1H3L6</accession>